<evidence type="ECO:0000313" key="4">
    <source>
        <dbReference type="Proteomes" id="UP000186601"/>
    </source>
</evidence>
<keyword evidence="1" id="KW-0472">Membrane</keyword>
<comment type="caution">
    <text evidence="3">The sequence shown here is derived from an EMBL/GenBank/DDBJ whole genome shotgun (WGS) entry which is preliminary data.</text>
</comment>
<dbReference type="STRING" id="98765.A0A2R6NF50"/>
<evidence type="ECO:0000256" key="1">
    <source>
        <dbReference type="SAM" id="Phobius"/>
    </source>
</evidence>
<feature type="transmembrane region" description="Helical" evidence="1">
    <location>
        <begin position="20"/>
        <end position="39"/>
    </location>
</feature>
<feature type="transmembrane region" description="Helical" evidence="1">
    <location>
        <begin position="158"/>
        <end position="181"/>
    </location>
</feature>
<name>A0A2R6NF50_9APHY</name>
<dbReference type="AlphaFoldDB" id="A0A2R6NF50"/>
<dbReference type="EMBL" id="MLYV02001297">
    <property type="protein sequence ID" value="PSR71010.1"/>
    <property type="molecule type" value="Genomic_DNA"/>
</dbReference>
<proteinExistence type="predicted"/>
<reference evidence="3 4" key="1">
    <citation type="submission" date="2018-02" db="EMBL/GenBank/DDBJ databases">
        <title>Genome sequence of the basidiomycete white-rot fungus Phlebia centrifuga.</title>
        <authorList>
            <person name="Granchi Z."/>
            <person name="Peng M."/>
            <person name="de Vries R.P."/>
            <person name="Hilden K."/>
            <person name="Makela M.R."/>
            <person name="Grigoriev I."/>
            <person name="Riley R."/>
        </authorList>
    </citation>
    <scope>NUCLEOTIDE SEQUENCE [LARGE SCALE GENOMIC DNA]</scope>
    <source>
        <strain evidence="3 4">FBCC195</strain>
    </source>
</reference>
<keyword evidence="4" id="KW-1185">Reference proteome</keyword>
<sequence length="943" mass="106399">MANTVKEVDTEKVESHKDDIDTLLVFAGLFSAVITPFVIESYKTLREDFPRSSLEVLRQIAGQTDSYTITTTSGASIFVNSTQLRPGSSPFAPDENNVRINALWFASLILSLVTASLGMLVKQWLREFLAGGYTSGRARLRVRNFRLPGIQQWKVYEIAAALPLLLQIALGLFLTGFCYFASAIHPTLRDTSIPLVGTWALFIFVTSIAPAFSSRCPYKQVVLKGLMKSFRVGQRKVFRYLARLTSGFSLAGAAEAVHESYVKLSLDVGWWWFCARLWWSESDVRRWLRIPWRRMAHGFRVMQWLRMARWPTLALPGILLRLRGSQMGLSLEENQAVKRADEDLQILASVDAIQSDDQLLTTVIWESVKQLRSERLEAATITFLLNVVAHRTHMSDAAELRRILPLNLTTLPEDVCLMVADVALNTMESACTDGPPATGLPKRDDGRLENHWIIDAILLFVSITSIPAQGPLQRDHWPNHWSAIQQCIKRAPRRTGYAFGMARPHDLRPTALPITDSTPAGTYDIDNQFEVRTLKDILHGWPLHIILQDVEPSVALKFLVSLLTQRQYMWRSSPDTTITKHTAREMPASPGAEISSFSFESEESMLLATLTPLLKRYLNNVCHTPEGLSEADKAMCFYAVQTILFRANAEGDSYDAHRADVAEILDLLFFRVNGAMAHFLEFLLTKSVHFGSHDGNAETLGPVILNWLQQSTGWNEDSWQTFRSYVKSIRWEYRPKAEPKNLLGLCELAIHVVTILPRAIPADPGLLDELNTALVNQRNEFRMGTLQFTSEISQLLSSLERDRRRMEAFATSMGVMDRLNALQRDTEAIEAMAGRCLRAIDDYEKDVFQQTHPLDYERWKESFDPRQSFFSEGLLSTLGDMLQAESDTWRMKRLRELATSNPTPAATLGSANPSISTLPVVNLTADHQQPAVLNSTRTVQRGR</sequence>
<protein>
    <recommendedName>
        <fullName evidence="2">DUF6535 domain-containing protein</fullName>
    </recommendedName>
</protein>
<dbReference type="OrthoDB" id="3185525at2759"/>
<gene>
    <name evidence="3" type="ORF">PHLCEN_2v13114</name>
</gene>
<keyword evidence="1" id="KW-0812">Transmembrane</keyword>
<accession>A0A2R6NF50</accession>
<organism evidence="3 4">
    <name type="scientific">Hermanssonia centrifuga</name>
    <dbReference type="NCBI Taxonomy" id="98765"/>
    <lineage>
        <taxon>Eukaryota</taxon>
        <taxon>Fungi</taxon>
        <taxon>Dikarya</taxon>
        <taxon>Basidiomycota</taxon>
        <taxon>Agaricomycotina</taxon>
        <taxon>Agaricomycetes</taxon>
        <taxon>Polyporales</taxon>
        <taxon>Meruliaceae</taxon>
        <taxon>Hermanssonia</taxon>
    </lineage>
</organism>
<dbReference type="Proteomes" id="UP000186601">
    <property type="component" value="Unassembled WGS sequence"/>
</dbReference>
<dbReference type="InterPro" id="IPR045338">
    <property type="entry name" value="DUF6535"/>
</dbReference>
<keyword evidence="1" id="KW-1133">Transmembrane helix</keyword>
<feature type="transmembrane region" description="Helical" evidence="1">
    <location>
        <begin position="193"/>
        <end position="212"/>
    </location>
</feature>
<feature type="transmembrane region" description="Helical" evidence="1">
    <location>
        <begin position="102"/>
        <end position="121"/>
    </location>
</feature>
<feature type="domain" description="DUF6535" evidence="2">
    <location>
        <begin position="2"/>
        <end position="181"/>
    </location>
</feature>
<dbReference type="Pfam" id="PF20153">
    <property type="entry name" value="DUF6535"/>
    <property type="match status" value="1"/>
</dbReference>
<evidence type="ECO:0000313" key="3">
    <source>
        <dbReference type="EMBL" id="PSR71010.1"/>
    </source>
</evidence>
<evidence type="ECO:0000259" key="2">
    <source>
        <dbReference type="Pfam" id="PF20153"/>
    </source>
</evidence>